<evidence type="ECO:0000313" key="1">
    <source>
        <dbReference type="EMBL" id="KYG30042.1"/>
    </source>
</evidence>
<comment type="caution">
    <text evidence="1">The sequence shown here is derived from an EMBL/GenBank/DDBJ whole genome shotgun (WGS) entry which is preliminary data.</text>
</comment>
<sequence length="261" mass="30219">MKQYRFSNDMNQKIVDGILQGYKNYVDEREEKRKSMKISSAYAWVKGNHIDDQTASLCKEIGVEYKNATAGYTWGYLQLVSKDTRKMFILKNARYFNKDNFPGGTGVNGKKNKEKKKDNYLKNLSKINQDVDFPKEKNLLTDDNPTFLRLFDDNTLKSLEKSDVNKLQKDFDNFYIVTYGLDEGNMISNIKVWMPNPNNDVAYEVDDLTSLISTSSIDITDIDTSVLENDLMDDDYTYNTAFDYDIELDELDDDKKDESGK</sequence>
<dbReference type="Proteomes" id="UP000075806">
    <property type="component" value="Unassembled WGS sequence"/>
</dbReference>
<evidence type="ECO:0000313" key="2">
    <source>
        <dbReference type="Proteomes" id="UP000075806"/>
    </source>
</evidence>
<name>A0A161QKA0_9BACI</name>
<dbReference type="AlphaFoldDB" id="A0A161QKA0"/>
<organism evidence="1 2">
    <name type="scientific">Alkalihalobacillus trypoxylicola</name>
    <dbReference type="NCBI Taxonomy" id="519424"/>
    <lineage>
        <taxon>Bacteria</taxon>
        <taxon>Bacillati</taxon>
        <taxon>Bacillota</taxon>
        <taxon>Bacilli</taxon>
        <taxon>Bacillales</taxon>
        <taxon>Bacillaceae</taxon>
        <taxon>Alkalihalobacillus</taxon>
    </lineage>
</organism>
<proteinExistence type="predicted"/>
<accession>A0A161QKA0</accession>
<keyword evidence="2" id="KW-1185">Reference proteome</keyword>
<dbReference type="RefSeq" id="WP_061949028.1">
    <property type="nucleotide sequence ID" value="NZ_LTAO01000022.1"/>
</dbReference>
<gene>
    <name evidence="1" type="ORF">AZF04_20065</name>
</gene>
<dbReference type="STRING" id="519424.AZF04_20065"/>
<dbReference type="OrthoDB" id="2893237at2"/>
<protein>
    <submittedName>
        <fullName evidence="1">Uncharacterized protein</fullName>
    </submittedName>
</protein>
<dbReference type="EMBL" id="LTAO01000022">
    <property type="protein sequence ID" value="KYG30042.1"/>
    <property type="molecule type" value="Genomic_DNA"/>
</dbReference>
<reference evidence="1" key="1">
    <citation type="submission" date="2016-02" db="EMBL/GenBank/DDBJ databases">
        <title>Genome sequence of Bacillus trypoxylicola KCTC 13244(T).</title>
        <authorList>
            <person name="Jeong H."/>
            <person name="Park S.-H."/>
            <person name="Choi S.-K."/>
        </authorList>
    </citation>
    <scope>NUCLEOTIDE SEQUENCE [LARGE SCALE GENOMIC DNA]</scope>
    <source>
        <strain evidence="1">KCTC 13244</strain>
    </source>
</reference>